<evidence type="ECO:0000256" key="3">
    <source>
        <dbReference type="RuleBase" id="RU000363"/>
    </source>
</evidence>
<evidence type="ECO:0000256" key="2">
    <source>
        <dbReference type="ARBA" id="ARBA00023002"/>
    </source>
</evidence>
<dbReference type="FunFam" id="3.40.50.720:FF:000084">
    <property type="entry name" value="Short-chain dehydrogenase reductase"/>
    <property type="match status" value="1"/>
</dbReference>
<dbReference type="Gene3D" id="3.40.50.720">
    <property type="entry name" value="NAD(P)-binding Rossmann-like Domain"/>
    <property type="match status" value="1"/>
</dbReference>
<dbReference type="PROSITE" id="PS00061">
    <property type="entry name" value="ADH_SHORT"/>
    <property type="match status" value="1"/>
</dbReference>
<reference evidence="5" key="1">
    <citation type="submission" date="2022-01" db="EMBL/GenBank/DDBJ databases">
        <title>Genome sequence and assembly of Parabukholderia sp. RG36.</title>
        <authorList>
            <person name="Chhetri G."/>
        </authorList>
    </citation>
    <scope>NUCLEOTIDE SEQUENCE</scope>
    <source>
        <strain evidence="5">RG36</strain>
    </source>
</reference>
<dbReference type="SMART" id="SM00822">
    <property type="entry name" value="PKS_KR"/>
    <property type="match status" value="1"/>
</dbReference>
<dbReference type="PANTHER" id="PTHR42760">
    <property type="entry name" value="SHORT-CHAIN DEHYDROGENASES/REDUCTASES FAMILY MEMBER"/>
    <property type="match status" value="1"/>
</dbReference>
<evidence type="ECO:0000313" key="5">
    <source>
        <dbReference type="EMBL" id="MCG5076677.1"/>
    </source>
</evidence>
<dbReference type="InterPro" id="IPR036291">
    <property type="entry name" value="NAD(P)-bd_dom_sf"/>
</dbReference>
<dbReference type="PRINTS" id="PR00080">
    <property type="entry name" value="SDRFAMILY"/>
</dbReference>
<evidence type="ECO:0000256" key="1">
    <source>
        <dbReference type="ARBA" id="ARBA00006484"/>
    </source>
</evidence>
<dbReference type="PANTHER" id="PTHR42760:SF133">
    <property type="entry name" value="3-OXOACYL-[ACYL-CARRIER-PROTEIN] REDUCTASE"/>
    <property type="match status" value="1"/>
</dbReference>
<proteinExistence type="inferred from homology"/>
<dbReference type="InterPro" id="IPR057326">
    <property type="entry name" value="KR_dom"/>
</dbReference>
<comment type="similarity">
    <text evidence="1 3">Belongs to the short-chain dehydrogenases/reductases (SDR) family.</text>
</comment>
<dbReference type="RefSeq" id="WP_238466585.1">
    <property type="nucleotide sequence ID" value="NZ_JAKLJA010000026.1"/>
</dbReference>
<dbReference type="GO" id="GO:0016616">
    <property type="term" value="F:oxidoreductase activity, acting on the CH-OH group of donors, NAD or NADP as acceptor"/>
    <property type="evidence" value="ECO:0007669"/>
    <property type="project" value="UniProtKB-ARBA"/>
</dbReference>
<dbReference type="AlphaFoldDB" id="A0A9X1RV59"/>
<dbReference type="CDD" id="cd05233">
    <property type="entry name" value="SDR_c"/>
    <property type="match status" value="1"/>
</dbReference>
<organism evidence="5 6">
    <name type="scientific">Paraburkholderia tagetis</name>
    <dbReference type="NCBI Taxonomy" id="2913261"/>
    <lineage>
        <taxon>Bacteria</taxon>
        <taxon>Pseudomonadati</taxon>
        <taxon>Pseudomonadota</taxon>
        <taxon>Betaproteobacteria</taxon>
        <taxon>Burkholderiales</taxon>
        <taxon>Burkholderiaceae</taxon>
        <taxon>Paraburkholderia</taxon>
    </lineage>
</organism>
<dbReference type="Proteomes" id="UP001139308">
    <property type="component" value="Unassembled WGS sequence"/>
</dbReference>
<feature type="domain" description="Ketoreductase" evidence="4">
    <location>
        <begin position="63"/>
        <end position="243"/>
    </location>
</feature>
<sequence length="308" mass="32718">MIIATRTVSNRRIFLASRSESVEVHGWRDLALARDTAHKARLRITMSSMNKSVVAKYFDLSGLTVVVTGAGSGLGRQAARTLAAAGAQVALLGRRSDPLRETEDMIVRDGGVARHFAVDVTDQKAVGLAFDEIQRAMAPLWALVNNAGAGGRAALIDVDAQSFDRVFGVNTKAALLTATAFARRLVASALPGRIINICSLAAQTHSPNLSIYSASKAALEHLTRSMAHEWASYGINVNAINPGFIETDINRALFQTPAGKKIVEGLPRRRLGTPAALDGALLLLASPGNDFMTGATLSVDDGQRFVMG</sequence>
<dbReference type="Pfam" id="PF00106">
    <property type="entry name" value="adh_short"/>
    <property type="match status" value="1"/>
</dbReference>
<dbReference type="InterPro" id="IPR002347">
    <property type="entry name" value="SDR_fam"/>
</dbReference>
<evidence type="ECO:0000313" key="6">
    <source>
        <dbReference type="Proteomes" id="UP001139308"/>
    </source>
</evidence>
<dbReference type="PRINTS" id="PR00081">
    <property type="entry name" value="GDHRDH"/>
</dbReference>
<keyword evidence="6" id="KW-1185">Reference proteome</keyword>
<gene>
    <name evidence="5" type="ORF">L5014_25540</name>
</gene>
<accession>A0A9X1RV59</accession>
<dbReference type="EMBL" id="JAKLJA010000026">
    <property type="protein sequence ID" value="MCG5076677.1"/>
    <property type="molecule type" value="Genomic_DNA"/>
</dbReference>
<protein>
    <submittedName>
        <fullName evidence="5">SDR family NAD(P)-dependent oxidoreductase</fullName>
    </submittedName>
</protein>
<comment type="caution">
    <text evidence="5">The sequence shown here is derived from an EMBL/GenBank/DDBJ whole genome shotgun (WGS) entry which is preliminary data.</text>
</comment>
<evidence type="ECO:0000259" key="4">
    <source>
        <dbReference type="SMART" id="SM00822"/>
    </source>
</evidence>
<name>A0A9X1RV59_9BURK</name>
<dbReference type="InterPro" id="IPR020904">
    <property type="entry name" value="Sc_DH/Rdtase_CS"/>
</dbReference>
<dbReference type="SUPFAM" id="SSF51735">
    <property type="entry name" value="NAD(P)-binding Rossmann-fold domains"/>
    <property type="match status" value="1"/>
</dbReference>
<keyword evidence="2" id="KW-0560">Oxidoreductase</keyword>